<dbReference type="EMBL" id="GBRH01214527">
    <property type="protein sequence ID" value="JAD83368.1"/>
    <property type="molecule type" value="Transcribed_RNA"/>
</dbReference>
<organism evidence="1">
    <name type="scientific">Arundo donax</name>
    <name type="common">Giant reed</name>
    <name type="synonym">Donax arundinaceus</name>
    <dbReference type="NCBI Taxonomy" id="35708"/>
    <lineage>
        <taxon>Eukaryota</taxon>
        <taxon>Viridiplantae</taxon>
        <taxon>Streptophyta</taxon>
        <taxon>Embryophyta</taxon>
        <taxon>Tracheophyta</taxon>
        <taxon>Spermatophyta</taxon>
        <taxon>Magnoliopsida</taxon>
        <taxon>Liliopsida</taxon>
        <taxon>Poales</taxon>
        <taxon>Poaceae</taxon>
        <taxon>PACMAD clade</taxon>
        <taxon>Arundinoideae</taxon>
        <taxon>Arundineae</taxon>
        <taxon>Arundo</taxon>
    </lineage>
</organism>
<dbReference type="AlphaFoldDB" id="A0A0A9FBT6"/>
<dbReference type="EMBL" id="GBRH01187391">
    <property type="protein sequence ID" value="JAE10505.1"/>
    <property type="molecule type" value="Transcribed_RNA"/>
</dbReference>
<protein>
    <submittedName>
        <fullName evidence="1">Uncharacterized protein</fullName>
    </submittedName>
</protein>
<evidence type="ECO:0000313" key="1">
    <source>
        <dbReference type="EMBL" id="JAE10505.1"/>
    </source>
</evidence>
<name>A0A0A9FBT6_ARUDO</name>
<reference evidence="1" key="1">
    <citation type="submission" date="2014-09" db="EMBL/GenBank/DDBJ databases">
        <authorList>
            <person name="Magalhaes I.L.F."/>
            <person name="Oliveira U."/>
            <person name="Santos F.R."/>
            <person name="Vidigal T.H.D.A."/>
            <person name="Brescovit A.D."/>
            <person name="Santos A.J."/>
        </authorList>
    </citation>
    <scope>NUCLEOTIDE SEQUENCE</scope>
    <source>
        <tissue evidence="1">Shoot tissue taken approximately 20 cm above the soil surface</tissue>
    </source>
</reference>
<proteinExistence type="predicted"/>
<reference evidence="1" key="2">
    <citation type="journal article" date="2015" name="Data Brief">
        <title>Shoot transcriptome of the giant reed, Arundo donax.</title>
        <authorList>
            <person name="Barrero R.A."/>
            <person name="Guerrero F.D."/>
            <person name="Moolhuijzen P."/>
            <person name="Goolsby J.A."/>
            <person name="Tidwell J."/>
            <person name="Bellgard S.E."/>
            <person name="Bellgard M.I."/>
        </authorList>
    </citation>
    <scope>NUCLEOTIDE SEQUENCE</scope>
    <source>
        <tissue evidence="1">Shoot tissue taken approximately 20 cm above the soil surface</tissue>
    </source>
</reference>
<accession>A0A0A9FBT6</accession>
<sequence>MGKMNPWPCGTHLTGSLKAWRQNHGMRRRAWWQSSTTNGVAWGRAMEALLRLLNWSRGRSNLVSSGLLWRVGWAVVHRPHGQGPEMSNPVMVHLSKGTSVYR</sequence>